<dbReference type="PANTHER" id="PTHR34222:SF94">
    <property type="entry name" value="CCHC-TYPE DOMAIN-CONTAINING PROTEIN"/>
    <property type="match status" value="1"/>
</dbReference>
<protein>
    <submittedName>
        <fullName evidence="1">Uncharacterized protein</fullName>
    </submittedName>
</protein>
<reference evidence="1 2" key="1">
    <citation type="submission" date="2024-01" db="EMBL/GenBank/DDBJ databases">
        <title>The complete chloroplast genome sequence of Lithospermum erythrorhizon: insights into the phylogenetic relationship among Boraginaceae species and the maternal lineages of purple gromwells.</title>
        <authorList>
            <person name="Okada T."/>
            <person name="Watanabe K."/>
        </authorList>
    </citation>
    <scope>NUCLEOTIDE SEQUENCE [LARGE SCALE GENOMIC DNA]</scope>
</reference>
<accession>A0AAV3NRT8</accession>
<dbReference type="EMBL" id="BAABME010000357">
    <property type="protein sequence ID" value="GAA0142075.1"/>
    <property type="molecule type" value="Genomic_DNA"/>
</dbReference>
<gene>
    <name evidence="1" type="ORF">LIER_03056</name>
</gene>
<evidence type="ECO:0000313" key="1">
    <source>
        <dbReference type="EMBL" id="GAA0142075.1"/>
    </source>
</evidence>
<keyword evidence="2" id="KW-1185">Reference proteome</keyword>
<evidence type="ECO:0000313" key="2">
    <source>
        <dbReference type="Proteomes" id="UP001454036"/>
    </source>
</evidence>
<dbReference type="PANTHER" id="PTHR34222">
    <property type="entry name" value="GAG_PRE-INTEGRS DOMAIN-CONTAINING PROTEIN"/>
    <property type="match status" value="1"/>
</dbReference>
<dbReference type="AlphaFoldDB" id="A0AAV3NRT8"/>
<name>A0AAV3NRT8_LITER</name>
<comment type="caution">
    <text evidence="1">The sequence shown here is derived from an EMBL/GenBank/DDBJ whole genome shotgun (WGS) entry which is preliminary data.</text>
</comment>
<organism evidence="1 2">
    <name type="scientific">Lithospermum erythrorhizon</name>
    <name type="common">Purple gromwell</name>
    <name type="synonym">Lithospermum officinale var. erythrorhizon</name>
    <dbReference type="NCBI Taxonomy" id="34254"/>
    <lineage>
        <taxon>Eukaryota</taxon>
        <taxon>Viridiplantae</taxon>
        <taxon>Streptophyta</taxon>
        <taxon>Embryophyta</taxon>
        <taxon>Tracheophyta</taxon>
        <taxon>Spermatophyta</taxon>
        <taxon>Magnoliopsida</taxon>
        <taxon>eudicotyledons</taxon>
        <taxon>Gunneridae</taxon>
        <taxon>Pentapetalae</taxon>
        <taxon>asterids</taxon>
        <taxon>lamiids</taxon>
        <taxon>Boraginales</taxon>
        <taxon>Boraginaceae</taxon>
        <taxon>Boraginoideae</taxon>
        <taxon>Lithospermeae</taxon>
        <taxon>Lithospermum</taxon>
    </lineage>
</organism>
<dbReference type="Proteomes" id="UP001454036">
    <property type="component" value="Unassembled WGS sequence"/>
</dbReference>
<sequence>MLVQWILNTIELFLRKTIPYFEEARPLWAVLQRRFDVGSGSRKQQLKTTLAECKQPSTMPVADYFGEQLQQKQDNDRLHEFLCGINKEKFGVLQSSLLSQDPPPTLDRAYHAMLQEEQLQDSKASAMSDVVLTMAVPPPPRVLLLVRVRRGVAEEAGLVRLLRLDGDAGQVLLLVQWEKLISLLGTSDIGSNDKLTDKLFVSNWIIDYGASSHITDDLSILSDSIDISACPVGCVSIFPFCLARSSVCSSVHPLQVGVTEIGQVVQSLDGQPQVALCFLSLPQCLGRQKNKLLLLIRQQKQSIDPWQL</sequence>
<proteinExistence type="predicted"/>